<evidence type="ECO:0000313" key="1">
    <source>
        <dbReference type="EMBL" id="KHD86633.1"/>
    </source>
</evidence>
<proteinExistence type="predicted"/>
<organism evidence="1 2">
    <name type="scientific">Heyndrickxia ginsengihumi</name>
    <dbReference type="NCBI Taxonomy" id="363870"/>
    <lineage>
        <taxon>Bacteria</taxon>
        <taxon>Bacillati</taxon>
        <taxon>Bacillota</taxon>
        <taxon>Bacilli</taxon>
        <taxon>Bacillales</taxon>
        <taxon>Bacillaceae</taxon>
        <taxon>Heyndrickxia</taxon>
    </lineage>
</organism>
<protein>
    <submittedName>
        <fullName evidence="1">Uncharacterized protein</fullName>
    </submittedName>
</protein>
<dbReference type="AlphaFoldDB" id="A0A0A6VGQ8"/>
<sequence length="100" mass="11754">MSLNVWLKYLSIFSNALLFKWCLALEDAHSFFSRMDNNKRLFFDRDVFVLKYFKELVQIQNMSLQNAAIIVASKFKDIPSIKDNTDIVEHPLTFICKSDI</sequence>
<comment type="caution">
    <text evidence="1">The sequence shown here is derived from an EMBL/GenBank/DDBJ whole genome shotgun (WGS) entry which is preliminary data.</text>
</comment>
<gene>
    <name evidence="1" type="ORF">NG54_02095</name>
</gene>
<dbReference type="EMBL" id="JRUN01000003">
    <property type="protein sequence ID" value="KHD86633.1"/>
    <property type="molecule type" value="Genomic_DNA"/>
</dbReference>
<name>A0A0A6VGQ8_9BACI</name>
<evidence type="ECO:0000313" key="2">
    <source>
        <dbReference type="Proteomes" id="UP000030588"/>
    </source>
</evidence>
<reference evidence="1 2" key="1">
    <citation type="submission" date="2014-10" db="EMBL/GenBank/DDBJ databases">
        <title>Draft genome of phytase producing Bacillus ginsengihumi strain M2.11.</title>
        <authorList>
            <person name="Toymentseva A."/>
            <person name="Boulygina E.A."/>
            <person name="Kazakov S.V."/>
            <person name="Kayumov I."/>
            <person name="Suleimanova A.D."/>
            <person name="Mardanova A.M."/>
            <person name="Maria S.N."/>
            <person name="Sergey M.Y."/>
            <person name="Sharipova M.R."/>
        </authorList>
    </citation>
    <scope>NUCLEOTIDE SEQUENCE [LARGE SCALE GENOMIC DNA]</scope>
    <source>
        <strain evidence="1 2">M2.11</strain>
    </source>
</reference>
<accession>A0A0A6VGQ8</accession>
<dbReference type="Proteomes" id="UP000030588">
    <property type="component" value="Unassembled WGS sequence"/>
</dbReference>